<dbReference type="InterPro" id="IPR045250">
    <property type="entry name" value="p23-like"/>
</dbReference>
<dbReference type="FunFam" id="2.60.40.790:FF:000013">
    <property type="entry name" value="Very-long-chain (3R)-3-hydroxyacyl-CoA dehydratase"/>
    <property type="match status" value="1"/>
</dbReference>
<dbReference type="Pfam" id="PF04969">
    <property type="entry name" value="CS"/>
    <property type="match status" value="1"/>
</dbReference>
<organism evidence="4 5">
    <name type="scientific">Mycena pura</name>
    <dbReference type="NCBI Taxonomy" id="153505"/>
    <lineage>
        <taxon>Eukaryota</taxon>
        <taxon>Fungi</taxon>
        <taxon>Dikarya</taxon>
        <taxon>Basidiomycota</taxon>
        <taxon>Agaricomycotina</taxon>
        <taxon>Agaricomycetes</taxon>
        <taxon>Agaricomycetidae</taxon>
        <taxon>Agaricales</taxon>
        <taxon>Marasmiineae</taxon>
        <taxon>Mycenaceae</taxon>
        <taxon>Mycena</taxon>
    </lineage>
</organism>
<dbReference type="PANTHER" id="PTHR22932">
    <property type="entry name" value="TELOMERASE-BINDING PROTEIN P23 HSP90 CO-CHAPERONE"/>
    <property type="match status" value="1"/>
</dbReference>
<dbReference type="Proteomes" id="UP001219525">
    <property type="component" value="Unassembled WGS sequence"/>
</dbReference>
<feature type="domain" description="CS" evidence="3">
    <location>
        <begin position="2"/>
        <end position="105"/>
    </location>
</feature>
<dbReference type="InterPro" id="IPR008978">
    <property type="entry name" value="HSP20-like_chaperone"/>
</dbReference>
<dbReference type="GO" id="GO:0051879">
    <property type="term" value="F:Hsp90 protein binding"/>
    <property type="evidence" value="ECO:0007669"/>
    <property type="project" value="InterPro"/>
</dbReference>
<protein>
    <submittedName>
        <fullName evidence="4">HSP20-like chaperone</fullName>
    </submittedName>
</protein>
<dbReference type="AlphaFoldDB" id="A0AAD7E3U8"/>
<dbReference type="PANTHER" id="PTHR22932:SF1">
    <property type="entry name" value="CO-CHAPERONE PROTEIN DAF-41"/>
    <property type="match status" value="1"/>
</dbReference>
<dbReference type="PROSITE" id="PS51203">
    <property type="entry name" value="CS"/>
    <property type="match status" value="1"/>
</dbReference>
<dbReference type="GO" id="GO:0051131">
    <property type="term" value="P:chaperone-mediated protein complex assembly"/>
    <property type="evidence" value="ECO:0007669"/>
    <property type="project" value="TreeGrafter"/>
</dbReference>
<evidence type="ECO:0000313" key="4">
    <source>
        <dbReference type="EMBL" id="KAJ7226023.1"/>
    </source>
</evidence>
<dbReference type="InterPro" id="IPR007052">
    <property type="entry name" value="CS_dom"/>
</dbReference>
<evidence type="ECO:0000259" key="3">
    <source>
        <dbReference type="PROSITE" id="PS51203"/>
    </source>
</evidence>
<feature type="compositionally biased region" description="Gly residues" evidence="2">
    <location>
        <begin position="196"/>
        <end position="208"/>
    </location>
</feature>
<comment type="caution">
    <text evidence="4">The sequence shown here is derived from an EMBL/GenBank/DDBJ whole genome shotgun (WGS) entry which is preliminary data.</text>
</comment>
<dbReference type="EMBL" id="JARJCW010000004">
    <property type="protein sequence ID" value="KAJ7226023.1"/>
    <property type="molecule type" value="Genomic_DNA"/>
</dbReference>
<dbReference type="SUPFAM" id="SSF49764">
    <property type="entry name" value="HSP20-like chaperones"/>
    <property type="match status" value="1"/>
</dbReference>
<dbReference type="Gene3D" id="2.60.40.790">
    <property type="match status" value="1"/>
</dbReference>
<reference evidence="4" key="1">
    <citation type="submission" date="2023-03" db="EMBL/GenBank/DDBJ databases">
        <title>Massive genome expansion in bonnet fungi (Mycena s.s.) driven by repeated elements and novel gene families across ecological guilds.</title>
        <authorList>
            <consortium name="Lawrence Berkeley National Laboratory"/>
            <person name="Harder C.B."/>
            <person name="Miyauchi S."/>
            <person name="Viragh M."/>
            <person name="Kuo A."/>
            <person name="Thoen E."/>
            <person name="Andreopoulos B."/>
            <person name="Lu D."/>
            <person name="Skrede I."/>
            <person name="Drula E."/>
            <person name="Henrissat B."/>
            <person name="Morin E."/>
            <person name="Kohler A."/>
            <person name="Barry K."/>
            <person name="LaButti K."/>
            <person name="Morin E."/>
            <person name="Salamov A."/>
            <person name="Lipzen A."/>
            <person name="Mereny Z."/>
            <person name="Hegedus B."/>
            <person name="Baldrian P."/>
            <person name="Stursova M."/>
            <person name="Weitz H."/>
            <person name="Taylor A."/>
            <person name="Grigoriev I.V."/>
            <person name="Nagy L.G."/>
            <person name="Martin F."/>
            <person name="Kauserud H."/>
        </authorList>
    </citation>
    <scope>NUCLEOTIDE SEQUENCE</scope>
    <source>
        <strain evidence="4">9144</strain>
    </source>
</reference>
<evidence type="ECO:0000313" key="5">
    <source>
        <dbReference type="Proteomes" id="UP001219525"/>
    </source>
</evidence>
<dbReference type="GO" id="GO:0006457">
    <property type="term" value="P:protein folding"/>
    <property type="evidence" value="ECO:0007669"/>
    <property type="project" value="TreeGrafter"/>
</dbReference>
<dbReference type="GO" id="GO:0005829">
    <property type="term" value="C:cytosol"/>
    <property type="evidence" value="ECO:0007669"/>
    <property type="project" value="TreeGrafter"/>
</dbReference>
<dbReference type="GO" id="GO:0005634">
    <property type="term" value="C:nucleus"/>
    <property type="evidence" value="ECO:0007669"/>
    <property type="project" value="TreeGrafter"/>
</dbReference>
<name>A0AAD7E3U8_9AGAR</name>
<keyword evidence="5" id="KW-1185">Reference proteome</keyword>
<dbReference type="GO" id="GO:0051087">
    <property type="term" value="F:protein-folding chaperone binding"/>
    <property type="evidence" value="ECO:0007669"/>
    <property type="project" value="TreeGrafter"/>
</dbReference>
<feature type="region of interest" description="Disordered" evidence="2">
    <location>
        <begin position="192"/>
        <end position="232"/>
    </location>
</feature>
<evidence type="ECO:0000256" key="1">
    <source>
        <dbReference type="ARBA" id="ARBA00025733"/>
    </source>
</evidence>
<dbReference type="CDD" id="cd06465">
    <property type="entry name" value="p23_hB-ind1_like"/>
    <property type="match status" value="1"/>
</dbReference>
<gene>
    <name evidence="4" type="ORF">GGX14DRAFT_693849</name>
</gene>
<proteinExistence type="inferred from homology"/>
<accession>A0AAD7E3U8</accession>
<comment type="similarity">
    <text evidence="1">Belongs to the p23/wos2 family.</text>
</comment>
<evidence type="ECO:0000256" key="2">
    <source>
        <dbReference type="SAM" id="MobiDB-lite"/>
    </source>
</evidence>
<sequence length="232" mass="24479">MSIHPEVLWAQRSSESDETKNIVYLTVNLPDIQESTLKCSIEPTKVSFKATSGNEKTGSTKEYAFELDLFAEIIPEKCTQGLTTRELRLVLRKKEKMAEYWPRLTKEKVKNAYIKTDFAKWVDEDEQDGIPAEDDTDMGGMGGMGGMGMPGMGGMGGMPGMGGMGMPGMGGMGMPGMGGMGGMGGDMDFEKMMAEMGGGGAGGLGSGSGASADDSDDDDDGPPPLEDAEPAK</sequence>